<dbReference type="EMBL" id="OY731402">
    <property type="protein sequence ID" value="CAJ1957549.1"/>
    <property type="molecule type" value="Genomic_DNA"/>
</dbReference>
<evidence type="ECO:0000313" key="1">
    <source>
        <dbReference type="EMBL" id="CAJ1957549.1"/>
    </source>
</evidence>
<organism evidence="1 2">
    <name type="scientific">Sphenostylis stenocarpa</name>
    <dbReference type="NCBI Taxonomy" id="92480"/>
    <lineage>
        <taxon>Eukaryota</taxon>
        <taxon>Viridiplantae</taxon>
        <taxon>Streptophyta</taxon>
        <taxon>Embryophyta</taxon>
        <taxon>Tracheophyta</taxon>
        <taxon>Spermatophyta</taxon>
        <taxon>Magnoliopsida</taxon>
        <taxon>eudicotyledons</taxon>
        <taxon>Gunneridae</taxon>
        <taxon>Pentapetalae</taxon>
        <taxon>rosids</taxon>
        <taxon>fabids</taxon>
        <taxon>Fabales</taxon>
        <taxon>Fabaceae</taxon>
        <taxon>Papilionoideae</taxon>
        <taxon>50 kb inversion clade</taxon>
        <taxon>NPAAA clade</taxon>
        <taxon>indigoferoid/millettioid clade</taxon>
        <taxon>Phaseoleae</taxon>
        <taxon>Sphenostylis</taxon>
    </lineage>
</organism>
<proteinExistence type="predicted"/>
<protein>
    <submittedName>
        <fullName evidence="1">Uncharacterized protein</fullName>
    </submittedName>
</protein>
<accession>A0AA86SGA7</accession>
<sequence length="78" mass="8966">MDEVIKIEVQNSHPKVIMNRQNKIDAISVRKAYPNLIVEWMFVVVMGYHIGFQSLVHFMGLAKVVCFMLSGSPRVVFQ</sequence>
<dbReference type="Proteomes" id="UP001189624">
    <property type="component" value="Chromosome 5"/>
</dbReference>
<dbReference type="Gramene" id="rna-AYBTSS11_LOCUS17261">
    <property type="protein sequence ID" value="CAJ1957549.1"/>
    <property type="gene ID" value="gene-AYBTSS11_LOCUS17261"/>
</dbReference>
<keyword evidence="2" id="KW-1185">Reference proteome</keyword>
<evidence type="ECO:0000313" key="2">
    <source>
        <dbReference type="Proteomes" id="UP001189624"/>
    </source>
</evidence>
<name>A0AA86SGA7_9FABA</name>
<reference evidence="1" key="1">
    <citation type="submission" date="2023-10" db="EMBL/GenBank/DDBJ databases">
        <authorList>
            <person name="Domelevo Entfellner J.-B."/>
        </authorList>
    </citation>
    <scope>NUCLEOTIDE SEQUENCE</scope>
</reference>
<dbReference type="AlphaFoldDB" id="A0AA86SGA7"/>
<gene>
    <name evidence="1" type="ORF">AYBTSS11_LOCUS17261</name>
</gene>